<dbReference type="Gene3D" id="3.40.190.10">
    <property type="entry name" value="Periplasmic binding protein-like II"/>
    <property type="match status" value="2"/>
</dbReference>
<protein>
    <submittedName>
        <fullName evidence="3">Transporter substrate-binding domain-containing protein</fullName>
    </submittedName>
</protein>
<evidence type="ECO:0000259" key="2">
    <source>
        <dbReference type="SMART" id="SM00062"/>
    </source>
</evidence>
<keyword evidence="4" id="KW-1185">Reference proteome</keyword>
<dbReference type="AlphaFoldDB" id="A0A6N6N5Q4"/>
<evidence type="ECO:0000256" key="1">
    <source>
        <dbReference type="ARBA" id="ARBA00022729"/>
    </source>
</evidence>
<dbReference type="InterPro" id="IPR001638">
    <property type="entry name" value="Solute-binding_3/MltF_N"/>
</dbReference>
<reference evidence="3 4" key="1">
    <citation type="journal article" date="2017" name="Int. J. Syst. Evol. Microbiol.">
        <title>Desulfovibrio senegalensis sp. nov., a mesophilic sulfate reducer isolated from marine sediment.</title>
        <authorList>
            <person name="Thioye A."/>
            <person name="Gam Z.B.A."/>
            <person name="Mbengue M."/>
            <person name="Cayol J.L."/>
            <person name="Joseph-Bartoli M."/>
            <person name="Toure-Kane C."/>
            <person name="Labat M."/>
        </authorList>
    </citation>
    <scope>NUCLEOTIDE SEQUENCE [LARGE SCALE GENOMIC DNA]</scope>
    <source>
        <strain evidence="3 4">DSM 101509</strain>
    </source>
</reference>
<organism evidence="3 4">
    <name type="scientific">Pseudodesulfovibrio senegalensis</name>
    <dbReference type="NCBI Taxonomy" id="1721087"/>
    <lineage>
        <taxon>Bacteria</taxon>
        <taxon>Pseudomonadati</taxon>
        <taxon>Thermodesulfobacteriota</taxon>
        <taxon>Desulfovibrionia</taxon>
        <taxon>Desulfovibrionales</taxon>
        <taxon>Desulfovibrionaceae</taxon>
    </lineage>
</organism>
<dbReference type="PANTHER" id="PTHR35936:SF25">
    <property type="entry name" value="ABC TRANSPORTER SUBSTRATE-BINDING PROTEIN"/>
    <property type="match status" value="1"/>
</dbReference>
<accession>A0A6N6N5Q4</accession>
<gene>
    <name evidence="3" type="ORF">F8A88_03815</name>
</gene>
<dbReference type="SMART" id="SM00062">
    <property type="entry name" value="PBPb"/>
    <property type="match status" value="1"/>
</dbReference>
<evidence type="ECO:0000313" key="3">
    <source>
        <dbReference type="EMBL" id="KAB1443394.1"/>
    </source>
</evidence>
<dbReference type="PANTHER" id="PTHR35936">
    <property type="entry name" value="MEMBRANE-BOUND LYTIC MUREIN TRANSGLYCOSYLASE F"/>
    <property type="match status" value="1"/>
</dbReference>
<sequence length="271" mass="31270">MYSRKSGLYGYNMKSFATWIMLVFLSVAYPQAGYGGQVNRLACDIWPPYQMYQDTELTGYSVQIVKAVYQRMGIPLKHPITALPWSRCLAMLENGTMDALFSANYAPERKQYALYPEEPLISSPWVVWVRKGYEIESMQELQSMRVGAVRQYSYTPEFWEFIQTNSRVETVGNDETNFKKLSAGRLDATVAELANGLYLRKKLGIKNIVPIRHLIVKESGLYIIFNKKNVSEEFVNEFSQELSAFKETLEYRNLYEKYIDLVVPKTPSPAH</sequence>
<name>A0A6N6N5Q4_9BACT</name>
<dbReference type="Proteomes" id="UP000438699">
    <property type="component" value="Unassembled WGS sequence"/>
</dbReference>
<evidence type="ECO:0000313" key="4">
    <source>
        <dbReference type="Proteomes" id="UP000438699"/>
    </source>
</evidence>
<feature type="domain" description="Solute-binding protein family 3/N-terminal" evidence="2">
    <location>
        <begin position="37"/>
        <end position="262"/>
    </location>
</feature>
<comment type="caution">
    <text evidence="3">The sequence shown here is derived from an EMBL/GenBank/DDBJ whole genome shotgun (WGS) entry which is preliminary data.</text>
</comment>
<keyword evidence="1" id="KW-0732">Signal</keyword>
<dbReference type="EMBL" id="WAIE01000001">
    <property type="protein sequence ID" value="KAB1443394.1"/>
    <property type="molecule type" value="Genomic_DNA"/>
</dbReference>
<dbReference type="SUPFAM" id="SSF53850">
    <property type="entry name" value="Periplasmic binding protein-like II"/>
    <property type="match status" value="1"/>
</dbReference>
<proteinExistence type="predicted"/>
<dbReference type="Pfam" id="PF00497">
    <property type="entry name" value="SBP_bac_3"/>
    <property type="match status" value="1"/>
</dbReference>